<dbReference type="AlphaFoldDB" id="K1RSD0"/>
<dbReference type="EMBL" id="AJWZ01010475">
    <property type="protein sequence ID" value="EKC48333.1"/>
    <property type="molecule type" value="Genomic_DNA"/>
</dbReference>
<reference evidence="1" key="1">
    <citation type="journal article" date="2013" name="Environ. Microbiol.">
        <title>Microbiota from the distal guts of lean and obese adolescents exhibit partial functional redundancy besides clear differences in community structure.</title>
        <authorList>
            <person name="Ferrer M."/>
            <person name="Ruiz A."/>
            <person name="Lanza F."/>
            <person name="Haange S.B."/>
            <person name="Oberbach A."/>
            <person name="Till H."/>
            <person name="Bargiela R."/>
            <person name="Campoy C."/>
            <person name="Segura M.T."/>
            <person name="Richter M."/>
            <person name="von Bergen M."/>
            <person name="Seifert J."/>
            <person name="Suarez A."/>
        </authorList>
    </citation>
    <scope>NUCLEOTIDE SEQUENCE</scope>
</reference>
<proteinExistence type="predicted"/>
<gene>
    <name evidence="1" type="ORF">OBE_15245</name>
</gene>
<protein>
    <submittedName>
        <fullName evidence="1">Uncharacterized protein</fullName>
    </submittedName>
</protein>
<accession>K1RSD0</accession>
<sequence length="71" mass="8309">MTLNPFVDNYRMGGEMFSKVAPSKNWWYVKESCRLFVAKVSWNISFGRKYETMQKRVYNEDSNAGTLKSGK</sequence>
<organism evidence="1">
    <name type="scientific">human gut metagenome</name>
    <dbReference type="NCBI Taxonomy" id="408170"/>
    <lineage>
        <taxon>unclassified sequences</taxon>
        <taxon>metagenomes</taxon>
        <taxon>organismal metagenomes</taxon>
    </lineage>
</organism>
<evidence type="ECO:0000313" key="1">
    <source>
        <dbReference type="EMBL" id="EKC48333.1"/>
    </source>
</evidence>
<name>K1RSD0_9ZZZZ</name>
<comment type="caution">
    <text evidence="1">The sequence shown here is derived from an EMBL/GenBank/DDBJ whole genome shotgun (WGS) entry which is preliminary data.</text>
</comment>